<dbReference type="GeneID" id="78820831"/>
<evidence type="ECO:0000313" key="2">
    <source>
        <dbReference type="Proteomes" id="UP001596432"/>
    </source>
</evidence>
<gene>
    <name evidence="1" type="ORF">ACFQMA_11955</name>
</gene>
<organism evidence="1 2">
    <name type="scientific">Halosimplex aquaticum</name>
    <dbReference type="NCBI Taxonomy" id="3026162"/>
    <lineage>
        <taxon>Archaea</taxon>
        <taxon>Methanobacteriati</taxon>
        <taxon>Methanobacteriota</taxon>
        <taxon>Stenosarchaea group</taxon>
        <taxon>Halobacteria</taxon>
        <taxon>Halobacteriales</taxon>
        <taxon>Haloarculaceae</taxon>
        <taxon>Halosimplex</taxon>
    </lineage>
</organism>
<dbReference type="InterPro" id="IPR038695">
    <property type="entry name" value="Saro_0823-like_sf"/>
</dbReference>
<protein>
    <submittedName>
        <fullName evidence="1">DUF192 domain-containing protein</fullName>
    </submittedName>
</protein>
<keyword evidence="2" id="KW-1185">Reference proteome</keyword>
<sequence>MVDSRIVWGFAVFLLFFLGGVYASQSGLIYQINPPDPDSYERVTVTAYDENGTELATVAVRVADTRPKRWLGLSNTSDLAMGEGMLFVHPEADNYGYVMRDMAFPLDIVFVSADERVTAVHHAGVPEGSPEKTYSGRAKWVLEVPRGWANETGVDAGDRIAVPSAAHNASD</sequence>
<dbReference type="Pfam" id="PF02643">
    <property type="entry name" value="DUF192"/>
    <property type="match status" value="1"/>
</dbReference>
<dbReference type="EMBL" id="JBHTAS010000001">
    <property type="protein sequence ID" value="MFC7140537.1"/>
    <property type="molecule type" value="Genomic_DNA"/>
</dbReference>
<evidence type="ECO:0000313" key="1">
    <source>
        <dbReference type="EMBL" id="MFC7140537.1"/>
    </source>
</evidence>
<reference evidence="1 2" key="1">
    <citation type="journal article" date="2019" name="Int. J. Syst. Evol. Microbiol.">
        <title>The Global Catalogue of Microorganisms (GCM) 10K type strain sequencing project: providing services to taxonomists for standard genome sequencing and annotation.</title>
        <authorList>
            <consortium name="The Broad Institute Genomics Platform"/>
            <consortium name="The Broad Institute Genome Sequencing Center for Infectious Disease"/>
            <person name="Wu L."/>
            <person name="Ma J."/>
        </authorList>
    </citation>
    <scope>NUCLEOTIDE SEQUENCE [LARGE SCALE GENOMIC DNA]</scope>
    <source>
        <strain evidence="1 2">XZYJT29</strain>
    </source>
</reference>
<accession>A0ABD5Y4X5</accession>
<dbReference type="Gene3D" id="2.60.120.1140">
    <property type="entry name" value="Protein of unknown function DUF192"/>
    <property type="match status" value="1"/>
</dbReference>
<comment type="caution">
    <text evidence="1">The sequence shown here is derived from an EMBL/GenBank/DDBJ whole genome shotgun (WGS) entry which is preliminary data.</text>
</comment>
<dbReference type="InterPro" id="IPR003795">
    <property type="entry name" value="DUF192"/>
</dbReference>
<dbReference type="AlphaFoldDB" id="A0ABD5Y4X5"/>
<dbReference type="PANTHER" id="PTHR37953:SF1">
    <property type="entry name" value="UPF0127 PROTEIN MJ1496"/>
    <property type="match status" value="1"/>
</dbReference>
<dbReference type="Proteomes" id="UP001596432">
    <property type="component" value="Unassembled WGS sequence"/>
</dbReference>
<dbReference type="PANTHER" id="PTHR37953">
    <property type="entry name" value="UPF0127 PROTEIN MJ1496"/>
    <property type="match status" value="1"/>
</dbReference>
<dbReference type="RefSeq" id="WP_274326092.1">
    <property type="nucleotide sequence ID" value="NZ_CP118158.1"/>
</dbReference>
<proteinExistence type="predicted"/>
<name>A0ABD5Y4X5_9EURY</name>